<protein>
    <submittedName>
        <fullName evidence="2">Uncharacterized protein</fullName>
    </submittedName>
</protein>
<gene>
    <name evidence="2" type="ORF">BXY75_1340</name>
</gene>
<evidence type="ECO:0000313" key="2">
    <source>
        <dbReference type="EMBL" id="RMA64464.1"/>
    </source>
</evidence>
<accession>A0A3L9YVW8</accession>
<keyword evidence="1" id="KW-0472">Membrane</keyword>
<dbReference type="AlphaFoldDB" id="A0A3L9YVW8"/>
<keyword evidence="1" id="KW-1133">Transmembrane helix</keyword>
<dbReference type="Proteomes" id="UP000271339">
    <property type="component" value="Unassembled WGS sequence"/>
</dbReference>
<feature type="transmembrane region" description="Helical" evidence="1">
    <location>
        <begin position="92"/>
        <end position="111"/>
    </location>
</feature>
<organism evidence="2 3">
    <name type="scientific">Ulvibacter antarcticus</name>
    <dbReference type="NCBI Taxonomy" id="442714"/>
    <lineage>
        <taxon>Bacteria</taxon>
        <taxon>Pseudomonadati</taxon>
        <taxon>Bacteroidota</taxon>
        <taxon>Flavobacteriia</taxon>
        <taxon>Flavobacteriales</taxon>
        <taxon>Flavobacteriaceae</taxon>
        <taxon>Ulvibacter</taxon>
    </lineage>
</organism>
<sequence length="175" mass="20963">MDKQSNKSTKHLNPYKTDKKSNVKGGIIVLLIAIAPILFYSYRSFPESQTLETSFFTLKTSFPNFYSFAWYFTGKFIPLYLLLLWFFTCKHWWHWIILVPIAMYAFQIWGVLNESNNLDELELVYLFPLMMVLIPLVYLIRAKLFNEVRGNDLKSFEEDLLTKKSFWQQFRDLFH</sequence>
<feature type="transmembrane region" description="Helical" evidence="1">
    <location>
        <begin position="68"/>
        <end position="87"/>
    </location>
</feature>
<comment type="caution">
    <text evidence="2">The sequence shown here is derived from an EMBL/GenBank/DDBJ whole genome shotgun (WGS) entry which is preliminary data.</text>
</comment>
<keyword evidence="1" id="KW-0812">Transmembrane</keyword>
<proteinExistence type="predicted"/>
<evidence type="ECO:0000313" key="3">
    <source>
        <dbReference type="Proteomes" id="UP000271339"/>
    </source>
</evidence>
<feature type="transmembrane region" description="Helical" evidence="1">
    <location>
        <begin position="21"/>
        <end position="42"/>
    </location>
</feature>
<name>A0A3L9YVW8_9FLAO</name>
<reference evidence="2 3" key="1">
    <citation type="submission" date="2018-10" db="EMBL/GenBank/DDBJ databases">
        <title>Genomic Encyclopedia of Archaeal and Bacterial Type Strains, Phase II (KMG-II): from individual species to whole genera.</title>
        <authorList>
            <person name="Goeker M."/>
        </authorList>
    </citation>
    <scope>NUCLEOTIDE SEQUENCE [LARGE SCALE GENOMIC DNA]</scope>
    <source>
        <strain evidence="2 3">DSM 23424</strain>
    </source>
</reference>
<keyword evidence="3" id="KW-1185">Reference proteome</keyword>
<feature type="transmembrane region" description="Helical" evidence="1">
    <location>
        <begin position="123"/>
        <end position="140"/>
    </location>
</feature>
<evidence type="ECO:0000256" key="1">
    <source>
        <dbReference type="SAM" id="Phobius"/>
    </source>
</evidence>
<dbReference type="EMBL" id="REFC01000012">
    <property type="protein sequence ID" value="RMA64464.1"/>
    <property type="molecule type" value="Genomic_DNA"/>
</dbReference>